<dbReference type="InterPro" id="IPR002088">
    <property type="entry name" value="Prenyl_trans_a"/>
</dbReference>
<organism evidence="14 15">
    <name type="scientific">Eremothecium gossypii (strain ATCC 10895 / CBS 109.51 / FGSC 9923 / NRRL Y-1056)</name>
    <name type="common">Yeast</name>
    <name type="synonym">Ashbya gossypii</name>
    <dbReference type="NCBI Taxonomy" id="284811"/>
    <lineage>
        <taxon>Eukaryota</taxon>
        <taxon>Fungi</taxon>
        <taxon>Dikarya</taxon>
        <taxon>Ascomycota</taxon>
        <taxon>Saccharomycotina</taxon>
        <taxon>Saccharomycetes</taxon>
        <taxon>Saccharomycetales</taxon>
        <taxon>Saccharomycetaceae</taxon>
        <taxon>Eremothecium</taxon>
    </lineage>
</organism>
<evidence type="ECO:0000256" key="11">
    <source>
        <dbReference type="ARBA" id="ARBA00042436"/>
    </source>
</evidence>
<dbReference type="PROSITE" id="PS51147">
    <property type="entry name" value="PFTA"/>
    <property type="match status" value="5"/>
</dbReference>
<keyword evidence="6" id="KW-0808">Transferase</keyword>
<evidence type="ECO:0000256" key="9">
    <source>
        <dbReference type="ARBA" id="ARBA00040965"/>
    </source>
</evidence>
<comment type="similarity">
    <text evidence="2">Belongs to the protein prenyltransferase subunit alpha family.</text>
</comment>
<dbReference type="FunFam" id="1.25.40.120:FF:000009">
    <property type="entry name" value="CAAX geranylgeranyltransferase alpha subunit"/>
    <property type="match status" value="1"/>
</dbReference>
<dbReference type="FunCoup" id="Q75C23">
    <property type="interactions" value="183"/>
</dbReference>
<evidence type="ECO:0000256" key="3">
    <source>
        <dbReference type="ARBA" id="ARBA00012700"/>
    </source>
</evidence>
<dbReference type="SUPFAM" id="SSF48439">
    <property type="entry name" value="Protein prenylyltransferase"/>
    <property type="match status" value="1"/>
</dbReference>
<dbReference type="Gene3D" id="1.25.40.120">
    <property type="entry name" value="Protein prenylyltransferase"/>
    <property type="match status" value="1"/>
</dbReference>
<dbReference type="PANTHER" id="PTHR11129">
    <property type="entry name" value="PROTEIN FARNESYLTRANSFERASE ALPHA SUBUNIT/RAB GERANYLGERANYL TRANSFERASE ALPHA SUBUNIT"/>
    <property type="match status" value="1"/>
</dbReference>
<evidence type="ECO:0000313" key="15">
    <source>
        <dbReference type="Proteomes" id="UP000000591"/>
    </source>
</evidence>
<dbReference type="PANTHER" id="PTHR11129:SF1">
    <property type="entry name" value="PROTEIN FARNESYLTRANSFERASE_GERANYLGERANYLTRANSFERASE TYPE-1 SUBUNIT ALPHA"/>
    <property type="match status" value="1"/>
</dbReference>
<name>Q75C23_EREGS</name>
<reference evidence="14 15" key="1">
    <citation type="journal article" date="2004" name="Science">
        <title>The Ashbya gossypii genome as a tool for mapping the ancient Saccharomyces cerevisiae genome.</title>
        <authorList>
            <person name="Dietrich F.S."/>
            <person name="Voegeli S."/>
            <person name="Brachat S."/>
            <person name="Lerch A."/>
            <person name="Gates K."/>
            <person name="Steiner S."/>
            <person name="Mohr C."/>
            <person name="Pohlmann R."/>
            <person name="Luedi P."/>
            <person name="Choi S."/>
            <person name="Wing R.A."/>
            <person name="Flavier A."/>
            <person name="Gaffney T.D."/>
            <person name="Philippsen P."/>
        </authorList>
    </citation>
    <scope>NUCLEOTIDE SEQUENCE [LARGE SCALE GENOMIC DNA]</scope>
    <source>
        <strain evidence="15">ATCC 10895 / CBS 109.51 / FGSC 9923 / NRRL Y-1056</strain>
    </source>
</reference>
<evidence type="ECO:0000256" key="12">
    <source>
        <dbReference type="ARBA" id="ARBA00043086"/>
    </source>
</evidence>
<gene>
    <name evidence="14" type="ORF">AGOS_ACR094C</name>
</gene>
<keyword evidence="7" id="KW-0677">Repeat</keyword>
<dbReference type="eggNOG" id="KOG0530">
    <property type="taxonomic scope" value="Eukaryota"/>
</dbReference>
<dbReference type="InParanoid" id="Q75C23"/>
<keyword evidence="5" id="KW-0637">Prenyltransferase</keyword>
<dbReference type="OrthoDB" id="272289at2759"/>
<keyword evidence="15" id="KW-1185">Reference proteome</keyword>
<reference evidence="15" key="2">
    <citation type="journal article" date="2013" name="G3 (Bethesda)">
        <title>Genomes of Ashbya fungi isolated from insects reveal four mating-type loci, numerous translocations, lack of transposons, and distinct gene duplications.</title>
        <authorList>
            <person name="Dietrich F.S."/>
            <person name="Voegeli S."/>
            <person name="Kuo S."/>
            <person name="Philippsen P."/>
        </authorList>
    </citation>
    <scope>GENOME REANNOTATION</scope>
    <source>
        <strain evidence="15">ATCC 10895 / CBS 109.51 / FGSC 9923 / NRRL Y-1056</strain>
    </source>
</reference>
<dbReference type="GO" id="GO:0005737">
    <property type="term" value="C:cytoplasm"/>
    <property type="evidence" value="ECO:0000318"/>
    <property type="project" value="GO_Central"/>
</dbReference>
<dbReference type="GO" id="GO:0007323">
    <property type="term" value="P:peptide pheromone maturation"/>
    <property type="evidence" value="ECO:0000318"/>
    <property type="project" value="GO_Central"/>
</dbReference>
<protein>
    <recommendedName>
        <fullName evidence="9">Protein farnesyltransferase/geranylgeranyltransferase type-1 subunit alpha</fullName>
        <ecNumber evidence="4">2.5.1.58</ecNumber>
        <ecNumber evidence="3">2.5.1.59</ecNumber>
    </recommendedName>
    <alternativeName>
        <fullName evidence="12">CAAX farnesyltransferase subunit alpha</fullName>
    </alternativeName>
    <alternativeName>
        <fullName evidence="11">FTase-alpha</fullName>
    </alternativeName>
    <alternativeName>
        <fullName evidence="10">Ras proteins prenyltransferase subunit alpha</fullName>
    </alternativeName>
    <alternativeName>
        <fullName evidence="13">Type I protein geranyl-geranyltransferase subunit alpha</fullName>
    </alternativeName>
</protein>
<dbReference type="GeneID" id="4619623"/>
<evidence type="ECO:0000256" key="10">
    <source>
        <dbReference type="ARBA" id="ARBA00041392"/>
    </source>
</evidence>
<dbReference type="EMBL" id="AE016816">
    <property type="protein sequence ID" value="AAS51320.1"/>
    <property type="molecule type" value="Genomic_DNA"/>
</dbReference>
<dbReference type="GO" id="GO:0005953">
    <property type="term" value="C:CAAX-protein geranylgeranyltransferase complex"/>
    <property type="evidence" value="ECO:0000318"/>
    <property type="project" value="GO_Central"/>
</dbReference>
<dbReference type="Proteomes" id="UP000000591">
    <property type="component" value="Chromosome III"/>
</dbReference>
<evidence type="ECO:0000256" key="7">
    <source>
        <dbReference type="ARBA" id="ARBA00022737"/>
    </source>
</evidence>
<evidence type="ECO:0000256" key="13">
    <source>
        <dbReference type="ARBA" id="ARBA00043219"/>
    </source>
</evidence>
<sequence length="309" mass="35664">MEAYNYEDLEPVSLELGAEGEICQIMYSPEYARVIGLLRALMAADEVSARALALNSTALRMAPSDYTTWNHRYRLVKALYGADAAKLNAELDWLDEFTLGNLKNYQIWSYRQALLRLHPEPKLPRELPVLHMMLQEDAKNYHVWSYRKWAVLFFGDFRHELEYAAWMIEGDVYNNSAWAHRMFVLKSTTPSASDIQREVDYACANIELVPQNSSSWNYLRGLYDQFRGGRYDEDVVDFALSFTGDLLDSESEGNALPEIRSSHALELLAHVYSQEKATHDKARRAYKGLASAYDPIRRPFWELQLSKLV</sequence>
<dbReference type="HOGENOM" id="CLU_026582_1_0_1"/>
<evidence type="ECO:0000256" key="1">
    <source>
        <dbReference type="ARBA" id="ARBA00001946"/>
    </source>
</evidence>
<dbReference type="OMA" id="HRHTIID"/>
<evidence type="ECO:0000256" key="2">
    <source>
        <dbReference type="ARBA" id="ARBA00006734"/>
    </source>
</evidence>
<dbReference type="STRING" id="284811.Q75C23"/>
<keyword evidence="8" id="KW-0460">Magnesium</keyword>
<evidence type="ECO:0000256" key="6">
    <source>
        <dbReference type="ARBA" id="ARBA00022679"/>
    </source>
</evidence>
<comment type="cofactor">
    <cofactor evidence="1">
        <name>Mg(2+)</name>
        <dbReference type="ChEBI" id="CHEBI:18420"/>
    </cofactor>
</comment>
<dbReference type="EC" id="2.5.1.58" evidence="4"/>
<evidence type="ECO:0000256" key="8">
    <source>
        <dbReference type="ARBA" id="ARBA00022842"/>
    </source>
</evidence>
<accession>Q75C23</accession>
<dbReference type="GO" id="GO:0004660">
    <property type="term" value="F:protein farnesyltransferase activity"/>
    <property type="evidence" value="ECO:0007669"/>
    <property type="project" value="UniProtKB-EC"/>
</dbReference>
<dbReference type="EC" id="2.5.1.59" evidence="3"/>
<evidence type="ECO:0000313" key="14">
    <source>
        <dbReference type="EMBL" id="AAS51320.1"/>
    </source>
</evidence>
<dbReference type="Pfam" id="PF01239">
    <property type="entry name" value="PPTA"/>
    <property type="match status" value="5"/>
</dbReference>
<dbReference type="GO" id="GO:0005965">
    <property type="term" value="C:protein farnesyltransferase complex"/>
    <property type="evidence" value="ECO:0000318"/>
    <property type="project" value="GO_Central"/>
</dbReference>
<dbReference type="RefSeq" id="NP_983496.1">
    <property type="nucleotide sequence ID" value="NM_208849.1"/>
</dbReference>
<dbReference type="KEGG" id="ago:AGOS_ACR094C"/>
<evidence type="ECO:0000256" key="5">
    <source>
        <dbReference type="ARBA" id="ARBA00022602"/>
    </source>
</evidence>
<evidence type="ECO:0000256" key="4">
    <source>
        <dbReference type="ARBA" id="ARBA00012702"/>
    </source>
</evidence>
<proteinExistence type="inferred from homology"/>
<dbReference type="AlphaFoldDB" id="Q75C23"/>
<dbReference type="GO" id="GO:0004662">
    <property type="term" value="F:CAAX-protein geranylgeranyltransferase activity"/>
    <property type="evidence" value="ECO:0007669"/>
    <property type="project" value="UniProtKB-EC"/>
</dbReference>